<proteinExistence type="inferred from homology"/>
<name>A0A1Q2YFX2_9ASCO</name>
<comment type="catalytic activity">
    <reaction evidence="6">
        <text>ATP + H2O = ADP + phosphate + H(+)</text>
        <dbReference type="Rhea" id="RHEA:13065"/>
        <dbReference type="ChEBI" id="CHEBI:15377"/>
        <dbReference type="ChEBI" id="CHEBI:15378"/>
        <dbReference type="ChEBI" id="CHEBI:30616"/>
        <dbReference type="ChEBI" id="CHEBI:43474"/>
        <dbReference type="ChEBI" id="CHEBI:456216"/>
        <dbReference type="EC" id="3.6.4.12"/>
    </reaction>
    <physiologicalReaction direction="left-to-right" evidence="6">
        <dbReference type="Rhea" id="RHEA:13066"/>
    </physiologicalReaction>
</comment>
<dbReference type="AlphaFoldDB" id="A0A1Q2YFX2"/>
<evidence type="ECO:0000256" key="1">
    <source>
        <dbReference type="ARBA" id="ARBA00007913"/>
    </source>
</evidence>
<protein>
    <recommendedName>
        <fullName evidence="8">Helicase ATP-binding domain-containing protein</fullName>
    </recommendedName>
</protein>
<dbReference type="InterPro" id="IPR027417">
    <property type="entry name" value="P-loop_NTPase"/>
</dbReference>
<feature type="region of interest" description="Disordered" evidence="7">
    <location>
        <begin position="74"/>
        <end position="161"/>
    </location>
</feature>
<dbReference type="InterPro" id="IPR047187">
    <property type="entry name" value="SF1_C_Upf1"/>
</dbReference>
<dbReference type="EMBL" id="BDGI01000069">
    <property type="protein sequence ID" value="GAV28434.1"/>
    <property type="molecule type" value="Genomic_DNA"/>
</dbReference>
<keyword evidence="5" id="KW-0067">ATP-binding</keyword>
<dbReference type="CDD" id="cd18808">
    <property type="entry name" value="SF1_C_Upf1"/>
    <property type="match status" value="1"/>
</dbReference>
<dbReference type="Pfam" id="PF13087">
    <property type="entry name" value="AAA_12"/>
    <property type="match status" value="1"/>
</dbReference>
<evidence type="ECO:0000313" key="9">
    <source>
        <dbReference type="EMBL" id="GAV28434.1"/>
    </source>
</evidence>
<dbReference type="Pfam" id="PF13086">
    <property type="entry name" value="AAA_11"/>
    <property type="match status" value="1"/>
</dbReference>
<dbReference type="OrthoDB" id="6513042at2759"/>
<dbReference type="PANTHER" id="PTHR43788:SF8">
    <property type="entry name" value="DNA-BINDING PROTEIN SMUBP-2"/>
    <property type="match status" value="1"/>
</dbReference>
<keyword evidence="10" id="KW-1185">Reference proteome</keyword>
<evidence type="ECO:0000256" key="2">
    <source>
        <dbReference type="ARBA" id="ARBA00022741"/>
    </source>
</evidence>
<dbReference type="GO" id="GO:0043139">
    <property type="term" value="F:5'-3' DNA helicase activity"/>
    <property type="evidence" value="ECO:0007669"/>
    <property type="project" value="TreeGrafter"/>
</dbReference>
<dbReference type="SUPFAM" id="SSF52540">
    <property type="entry name" value="P-loop containing nucleoside triphosphate hydrolases"/>
    <property type="match status" value="1"/>
</dbReference>
<dbReference type="InterPro" id="IPR050534">
    <property type="entry name" value="Coronavir_polyprotein_1ab"/>
</dbReference>
<keyword evidence="3" id="KW-0378">Hydrolase</keyword>
<keyword evidence="4" id="KW-0347">Helicase</keyword>
<feature type="region of interest" description="Disordered" evidence="7">
    <location>
        <begin position="616"/>
        <end position="650"/>
    </location>
</feature>
<dbReference type="InterPro" id="IPR014001">
    <property type="entry name" value="Helicase_ATP-bd"/>
</dbReference>
<evidence type="ECO:0000256" key="5">
    <source>
        <dbReference type="ARBA" id="ARBA00022840"/>
    </source>
</evidence>
<dbReference type="GO" id="GO:0005524">
    <property type="term" value="F:ATP binding"/>
    <property type="evidence" value="ECO:0007669"/>
    <property type="project" value="UniProtKB-KW"/>
</dbReference>
<feature type="domain" description="Helicase ATP-binding" evidence="8">
    <location>
        <begin position="276"/>
        <end position="572"/>
    </location>
</feature>
<comment type="similarity">
    <text evidence="1">Belongs to the DNA2/NAM7 helicase family.</text>
</comment>
<gene>
    <name evidence="9" type="ORF">PMKS-001905</name>
</gene>
<feature type="compositionally biased region" description="Basic and acidic residues" evidence="7">
    <location>
        <begin position="113"/>
        <end position="130"/>
    </location>
</feature>
<organism evidence="9 10">
    <name type="scientific">Pichia membranifaciens</name>
    <dbReference type="NCBI Taxonomy" id="4926"/>
    <lineage>
        <taxon>Eukaryota</taxon>
        <taxon>Fungi</taxon>
        <taxon>Dikarya</taxon>
        <taxon>Ascomycota</taxon>
        <taxon>Saccharomycotina</taxon>
        <taxon>Pichiomycetes</taxon>
        <taxon>Pichiales</taxon>
        <taxon>Pichiaceae</taxon>
        <taxon>Pichia</taxon>
    </lineage>
</organism>
<evidence type="ECO:0000256" key="4">
    <source>
        <dbReference type="ARBA" id="ARBA00022806"/>
    </source>
</evidence>
<dbReference type="Gene3D" id="3.40.50.300">
    <property type="entry name" value="P-loop containing nucleotide triphosphate hydrolases"/>
    <property type="match status" value="2"/>
</dbReference>
<dbReference type="Gene3D" id="2.40.30.270">
    <property type="match status" value="1"/>
</dbReference>
<feature type="compositionally biased region" description="Basic residues" evidence="7">
    <location>
        <begin position="621"/>
        <end position="634"/>
    </location>
</feature>
<comment type="caution">
    <text evidence="9">The sequence shown here is derived from an EMBL/GenBank/DDBJ whole genome shotgun (WGS) entry which is preliminary data.</text>
</comment>
<evidence type="ECO:0000256" key="7">
    <source>
        <dbReference type="SAM" id="MobiDB-lite"/>
    </source>
</evidence>
<evidence type="ECO:0000256" key="6">
    <source>
        <dbReference type="ARBA" id="ARBA00048432"/>
    </source>
</evidence>
<sequence>MSSPNQLLSDRFLSALTVEKREDYETTHQLLSTTPPKVLARNGLAILNLVIENIKKSIGGKLILELNLDSAIAGPADSKPVKSSKPSKAGRSAKSAKSVKLSSKKSVKNSSKQSDHKLSNGDFKTGDIVRIDTNPSGNQAPMLKKLQNSSKKEDTENLETEQKPLEGVVTSSSNAKICVALTNAGQDASGKDDSNADRAWELQSSGKRVWIVKVSNESTYRRMESTLRKLSEFSLESISSNQEYAPPIVQYLLGTKGYSAPSSNELTNVDKTLTFKNKNLNNSQQNAIKFGLVSPLTIIHGPPGTGKTSTLVEFIIQHLELFSDKRILITAPSNIAADTIIERLSSYFENDDSKLVRIGHPARIMASTRKHSLDFLASQVGGEELDDLTNDLSKLEKEVRKPRTSKHYVDRKELWKEIKDLNKEFRFRSKKCVRDVLVGAKVVVATLHGSGSWEIVGNLYNFDKTTTNIKGFGKGFFHTVIIDEVSQALEPACWIPIINHCPDKLILAGDNKQLPPTIHVSDRESEDKKKDDTSNKRAFNILSQSLFDRVVRIYGGAEQEIPFIKFLDIQYRMCEKCMEFPSNEWYGGKLRAADSVKDCRVVDLIKLRRLELAKEKATTHSGKHSKARDRKRKNNEHDVPDPPPLEESIENLDIEDDLKESSDLVEQVIWFDTQGGSCPESVEESSDNSGKLLGVGGSKYNIGECYVVQRHIAALINLGVKEVDIGVIAPYSAQVGRLRSLIWTGSLGFDEDDKVSQDDSSPDETSVFPEIEISTVDGFQGREKEIIILSLVRSNYGDFGDSKKSNWESADVGFLSDFRRLNVSITRCKKQLAIVGDMETLEQSGVKMLEDWTEWCSEKADIRYLDI</sequence>
<keyword evidence="2" id="KW-0547">Nucleotide-binding</keyword>
<reference evidence="9 10" key="1">
    <citation type="submission" date="2016-08" db="EMBL/GenBank/DDBJ databases">
        <title>Whole genome shotgun sequence of Pichia membranifaciens KS47-1.</title>
        <authorList>
            <person name="Konishi M."/>
            <person name="Ishida M."/>
            <person name="Arakawa T."/>
            <person name="Kato Y."/>
            <person name="Horiuchi J."/>
        </authorList>
    </citation>
    <scope>NUCLEOTIDE SEQUENCE [LARGE SCALE GENOMIC DNA]</scope>
    <source>
        <strain evidence="9 10">KS47-1</strain>
    </source>
</reference>
<dbReference type="GO" id="GO:0016787">
    <property type="term" value="F:hydrolase activity"/>
    <property type="evidence" value="ECO:0007669"/>
    <property type="project" value="UniProtKB-KW"/>
</dbReference>
<dbReference type="Proteomes" id="UP000186136">
    <property type="component" value="Unassembled WGS sequence"/>
</dbReference>
<dbReference type="InterPro" id="IPR041679">
    <property type="entry name" value="DNA2/NAM7-like_C"/>
</dbReference>
<feature type="compositionally biased region" description="Basic and acidic residues" evidence="7">
    <location>
        <begin position="150"/>
        <end position="161"/>
    </location>
</feature>
<evidence type="ECO:0000259" key="8">
    <source>
        <dbReference type="SMART" id="SM00487"/>
    </source>
</evidence>
<accession>A0A1Q2YFX2</accession>
<evidence type="ECO:0000313" key="10">
    <source>
        <dbReference type="Proteomes" id="UP000186136"/>
    </source>
</evidence>
<feature type="compositionally biased region" description="Low complexity" evidence="7">
    <location>
        <begin position="81"/>
        <end position="101"/>
    </location>
</feature>
<dbReference type="PANTHER" id="PTHR43788">
    <property type="entry name" value="DNA2/NAM7 HELICASE FAMILY MEMBER"/>
    <property type="match status" value="1"/>
</dbReference>
<dbReference type="SMART" id="SM00487">
    <property type="entry name" value="DEXDc"/>
    <property type="match status" value="1"/>
</dbReference>
<evidence type="ECO:0000256" key="3">
    <source>
        <dbReference type="ARBA" id="ARBA00022801"/>
    </source>
</evidence>
<dbReference type="InterPro" id="IPR041677">
    <property type="entry name" value="DNA2/NAM7_AAA_11"/>
</dbReference>